<dbReference type="InterPro" id="IPR000286">
    <property type="entry name" value="HDACs"/>
</dbReference>
<evidence type="ECO:0000256" key="1">
    <source>
        <dbReference type="SAM" id="MobiDB-lite"/>
    </source>
</evidence>
<proteinExistence type="predicted"/>
<dbReference type="PANTHER" id="PTHR47558:SF1">
    <property type="entry name" value="HISTONE DEACETYLASE HOS3"/>
    <property type="match status" value="1"/>
</dbReference>
<dbReference type="PRINTS" id="PR01270">
    <property type="entry name" value="HDASUPER"/>
</dbReference>
<accession>A0A0D2N5Q2</accession>
<reference evidence="4" key="1">
    <citation type="submission" date="2014-04" db="EMBL/GenBank/DDBJ databases">
        <title>Evolutionary Origins and Diversification of the Mycorrhizal Mutualists.</title>
        <authorList>
            <consortium name="DOE Joint Genome Institute"/>
            <consortium name="Mycorrhizal Genomics Consortium"/>
            <person name="Kohler A."/>
            <person name="Kuo A."/>
            <person name="Nagy L.G."/>
            <person name="Floudas D."/>
            <person name="Copeland A."/>
            <person name="Barry K.W."/>
            <person name="Cichocki N."/>
            <person name="Veneault-Fourrey C."/>
            <person name="LaButti K."/>
            <person name="Lindquist E.A."/>
            <person name="Lipzen A."/>
            <person name="Lundell T."/>
            <person name="Morin E."/>
            <person name="Murat C."/>
            <person name="Riley R."/>
            <person name="Ohm R."/>
            <person name="Sun H."/>
            <person name="Tunlid A."/>
            <person name="Henrissat B."/>
            <person name="Grigoriev I.V."/>
            <person name="Hibbett D.S."/>
            <person name="Martin F."/>
        </authorList>
    </citation>
    <scope>NUCLEOTIDE SEQUENCE [LARGE SCALE GENOMIC DNA]</scope>
    <source>
        <strain evidence="4">FD-334 SS-4</strain>
    </source>
</reference>
<dbReference type="GO" id="GO:0010468">
    <property type="term" value="P:regulation of gene expression"/>
    <property type="evidence" value="ECO:0007669"/>
    <property type="project" value="UniProtKB-ARBA"/>
</dbReference>
<feature type="compositionally biased region" description="Low complexity" evidence="1">
    <location>
        <begin position="529"/>
        <end position="559"/>
    </location>
</feature>
<keyword evidence="4" id="KW-1185">Reference proteome</keyword>
<dbReference type="CDD" id="cd09998">
    <property type="entry name" value="HDAC_Hos3"/>
    <property type="match status" value="1"/>
</dbReference>
<dbReference type="OMA" id="GTQSIAW"/>
<evidence type="ECO:0000313" key="4">
    <source>
        <dbReference type="Proteomes" id="UP000054270"/>
    </source>
</evidence>
<dbReference type="STRING" id="945553.A0A0D2N5Q2"/>
<gene>
    <name evidence="3" type="ORF">HYPSUDRAFT_150383</name>
</gene>
<dbReference type="AlphaFoldDB" id="A0A0D2N5Q2"/>
<dbReference type="Gene3D" id="3.40.800.20">
    <property type="entry name" value="Histone deacetylase domain"/>
    <property type="match status" value="1"/>
</dbReference>
<feature type="compositionally biased region" description="Low complexity" evidence="1">
    <location>
        <begin position="579"/>
        <end position="596"/>
    </location>
</feature>
<dbReference type="InterPro" id="IPR053244">
    <property type="entry name" value="HDAC_HD_type_1"/>
</dbReference>
<dbReference type="GO" id="GO:0004407">
    <property type="term" value="F:histone deacetylase activity"/>
    <property type="evidence" value="ECO:0007669"/>
    <property type="project" value="TreeGrafter"/>
</dbReference>
<dbReference type="SUPFAM" id="SSF52768">
    <property type="entry name" value="Arginase/deacetylase"/>
    <property type="match status" value="1"/>
</dbReference>
<dbReference type="Proteomes" id="UP000054270">
    <property type="component" value="Unassembled WGS sequence"/>
</dbReference>
<dbReference type="InterPro" id="IPR023696">
    <property type="entry name" value="Ureohydrolase_dom_sf"/>
</dbReference>
<dbReference type="Pfam" id="PF00850">
    <property type="entry name" value="Hist_deacetyl"/>
    <property type="match status" value="1"/>
</dbReference>
<sequence length="623" mass="67281">MPASDVEPPEISVSQASPSRRSSIFLQNACLQHRYIRSKDLSSIVERPERLRAVNIGLSAAIARIEELFASLNTGQSLTAELDTDDLAAVMDKLKLDSSSPSITKSPVLIVQSEASADILSHPAVKFVHGDIDGDVYLENLTKWIEESHDKISEGGSEIPEGYSQGDLYLCPGSLDAVRGAVGTVCEAVDRVVSQNAVAPLHRAFVAIRPPGHHCGEDTPSGFCFLNNVAIGAAHAHLQHGTKRIVIFDIDLHHGNGTQSIVWQINEETYRQALESEAGSSTDQTGPQIYYGSIHDILSYPCEDGKVNLVQAASVSLHKSHGQYIENIHLQTYTSEQHFWDVLYKEQYSKLLDKAQAFLDDTGGPGDDVLFFISCGMDACEHEYESMSRHNRKVPTLFYYRFARDACALSDKYAGGKLISVLEGGYSDLALTSGAMAHLSGLVDVPPGKSVDENWWSVDNLTKLQAATKKRRGGRPSMSAPGSVEPWLERTLAIFSALDGQAAQATGSARSAVPVPRSDRTLRDRTKGKSATPTATPSPTKSKLASASTSATRSSKSSPVPQSRPAGSPKPIVYESSPDDYSSTDSSFLTSSVSSTEVEQPVAKKLPKVILRLGKAPEAIQES</sequence>
<dbReference type="GO" id="GO:0005634">
    <property type="term" value="C:nucleus"/>
    <property type="evidence" value="ECO:0007669"/>
    <property type="project" value="TreeGrafter"/>
</dbReference>
<dbReference type="PANTHER" id="PTHR47558">
    <property type="entry name" value="HISTONE DEACETYLASE HOS3"/>
    <property type="match status" value="1"/>
</dbReference>
<dbReference type="OrthoDB" id="5232919at2759"/>
<dbReference type="InterPro" id="IPR037138">
    <property type="entry name" value="His_deacetylse_dom_sf"/>
</dbReference>
<feature type="compositionally biased region" description="Basic and acidic residues" evidence="1">
    <location>
        <begin position="517"/>
        <end position="527"/>
    </location>
</feature>
<dbReference type="EMBL" id="KN817677">
    <property type="protein sequence ID" value="KJA14504.1"/>
    <property type="molecule type" value="Genomic_DNA"/>
</dbReference>
<dbReference type="InterPro" id="IPR023801">
    <property type="entry name" value="His_deacetylse_dom"/>
</dbReference>
<evidence type="ECO:0000313" key="3">
    <source>
        <dbReference type="EMBL" id="KJA14504.1"/>
    </source>
</evidence>
<feature type="region of interest" description="Disordered" evidence="1">
    <location>
        <begin position="505"/>
        <end position="604"/>
    </location>
</feature>
<evidence type="ECO:0000259" key="2">
    <source>
        <dbReference type="Pfam" id="PF00850"/>
    </source>
</evidence>
<name>A0A0D2N5Q2_HYPSF</name>
<organism evidence="3 4">
    <name type="scientific">Hypholoma sublateritium (strain FD-334 SS-4)</name>
    <dbReference type="NCBI Taxonomy" id="945553"/>
    <lineage>
        <taxon>Eukaryota</taxon>
        <taxon>Fungi</taxon>
        <taxon>Dikarya</taxon>
        <taxon>Basidiomycota</taxon>
        <taxon>Agaricomycotina</taxon>
        <taxon>Agaricomycetes</taxon>
        <taxon>Agaricomycetidae</taxon>
        <taxon>Agaricales</taxon>
        <taxon>Agaricineae</taxon>
        <taxon>Strophariaceae</taxon>
        <taxon>Hypholoma</taxon>
    </lineage>
</organism>
<feature type="domain" description="Histone deacetylase" evidence="2">
    <location>
        <begin position="136"/>
        <end position="441"/>
    </location>
</feature>
<protein>
    <recommendedName>
        <fullName evidence="2">Histone deacetylase domain-containing protein</fullName>
    </recommendedName>
</protein>